<dbReference type="PATRIC" id="fig|1280950.3.peg.1478"/>
<proteinExistence type="predicted"/>
<keyword evidence="3" id="KW-1185">Reference proteome</keyword>
<reference evidence="2 3" key="1">
    <citation type="journal article" date="2014" name="Antonie Van Leeuwenhoek">
        <title>Hyphomonas beringensis sp. nov. and Hyphomonas chukchiensis sp. nov., isolated from surface seawater of the Bering Sea and Chukchi Sea.</title>
        <authorList>
            <person name="Li C."/>
            <person name="Lai Q."/>
            <person name="Li G."/>
            <person name="Dong C."/>
            <person name="Wang J."/>
            <person name="Liao Y."/>
            <person name="Shao Z."/>
        </authorList>
    </citation>
    <scope>NUCLEOTIDE SEQUENCE [LARGE SCALE GENOMIC DNA]</scope>
    <source>
        <strain evidence="2 3">MHS-2</strain>
    </source>
</reference>
<dbReference type="RefSeq" id="WP_156945473.1">
    <property type="nucleotide sequence ID" value="NZ_ARYK01000003.1"/>
</dbReference>
<evidence type="ECO:0000313" key="2">
    <source>
        <dbReference type="EMBL" id="KCZ92757.1"/>
    </source>
</evidence>
<feature type="chain" id="PRO_5001573244" description="Lipoprotein" evidence="1">
    <location>
        <begin position="28"/>
        <end position="272"/>
    </location>
</feature>
<dbReference type="Proteomes" id="UP000025171">
    <property type="component" value="Unassembled WGS sequence"/>
</dbReference>
<dbReference type="GO" id="GO:0006644">
    <property type="term" value="P:phospholipid metabolic process"/>
    <property type="evidence" value="ECO:0007669"/>
    <property type="project" value="InterPro"/>
</dbReference>
<accession>A0A059FQ59</accession>
<evidence type="ECO:0008006" key="4">
    <source>
        <dbReference type="Google" id="ProtNLM"/>
    </source>
</evidence>
<feature type="signal peptide" evidence="1">
    <location>
        <begin position="1"/>
        <end position="27"/>
    </location>
</feature>
<gene>
    <name evidence="2" type="ORF">HJO_07377</name>
</gene>
<dbReference type="OrthoDB" id="7630372at2"/>
<comment type="caution">
    <text evidence="2">The sequence shown here is derived from an EMBL/GenBank/DDBJ whole genome shotgun (WGS) entry which is preliminary data.</text>
</comment>
<dbReference type="InterPro" id="IPR036444">
    <property type="entry name" value="PLipase_A2_dom_sf"/>
</dbReference>
<organism evidence="2 3">
    <name type="scientific">Hyphomonas johnsonii MHS-2</name>
    <dbReference type="NCBI Taxonomy" id="1280950"/>
    <lineage>
        <taxon>Bacteria</taxon>
        <taxon>Pseudomonadati</taxon>
        <taxon>Pseudomonadota</taxon>
        <taxon>Alphaproteobacteria</taxon>
        <taxon>Hyphomonadales</taxon>
        <taxon>Hyphomonadaceae</taxon>
        <taxon>Hyphomonas</taxon>
    </lineage>
</organism>
<dbReference type="EMBL" id="ARYK01000003">
    <property type="protein sequence ID" value="KCZ92757.1"/>
    <property type="molecule type" value="Genomic_DNA"/>
</dbReference>
<name>A0A059FQ59_9PROT</name>
<protein>
    <recommendedName>
        <fullName evidence="4">Lipoprotein</fullName>
    </recommendedName>
</protein>
<dbReference type="AlphaFoldDB" id="A0A059FQ59"/>
<dbReference type="Gene3D" id="1.20.90.10">
    <property type="entry name" value="Phospholipase A2 domain"/>
    <property type="match status" value="1"/>
</dbReference>
<dbReference type="GO" id="GO:0050482">
    <property type="term" value="P:arachidonate secretion"/>
    <property type="evidence" value="ECO:0007669"/>
    <property type="project" value="InterPro"/>
</dbReference>
<dbReference type="SUPFAM" id="SSF48619">
    <property type="entry name" value="Phospholipase A2, PLA2"/>
    <property type="match status" value="1"/>
</dbReference>
<dbReference type="GO" id="GO:0004623">
    <property type="term" value="F:phospholipase A2 activity"/>
    <property type="evidence" value="ECO:0007669"/>
    <property type="project" value="InterPro"/>
</dbReference>
<keyword evidence="1" id="KW-0732">Signal</keyword>
<evidence type="ECO:0000256" key="1">
    <source>
        <dbReference type="SAM" id="SignalP"/>
    </source>
</evidence>
<evidence type="ECO:0000313" key="3">
    <source>
        <dbReference type="Proteomes" id="UP000025171"/>
    </source>
</evidence>
<dbReference type="PROSITE" id="PS51257">
    <property type="entry name" value="PROKAR_LIPOPROTEIN"/>
    <property type="match status" value="1"/>
</dbReference>
<sequence>MRARRLIVVGSLITVLAACLTARNATDAPVALPADYVAREAANMDPADRCGPAFIQDHVPAGLISVMGPVIDGPFRPVCRRHDACYRLNEHTQSWCDDRMRDEMLAICDLQAGSGAYRVPGIGLSLCRFHAGVYYAAINNTYGAYAHIGQPGGEITGVRSRVIDDAITDDEFTVCVDVANTTDIVQEYDVEMHTEDGVRVDREPDTYETNVRAGESAEFCVGTNATPLWSLKDLSDTVYVSIRADTPENFAFTNDMVIVDSIAVAVRPSATP</sequence>